<evidence type="ECO:0000259" key="12">
    <source>
        <dbReference type="PROSITE" id="PS51352"/>
    </source>
</evidence>
<keyword evidence="4" id="KW-0049">Antioxidant</keyword>
<dbReference type="KEGG" id="kbs:EPA93_13455"/>
<evidence type="ECO:0000256" key="2">
    <source>
        <dbReference type="ARBA" id="ARBA00013017"/>
    </source>
</evidence>
<evidence type="ECO:0000256" key="4">
    <source>
        <dbReference type="ARBA" id="ARBA00022862"/>
    </source>
</evidence>
<evidence type="ECO:0000256" key="9">
    <source>
        <dbReference type="ARBA" id="ARBA00038489"/>
    </source>
</evidence>
<evidence type="ECO:0000313" key="14">
    <source>
        <dbReference type="Proteomes" id="UP000290365"/>
    </source>
</evidence>
<feature type="domain" description="Thioredoxin" evidence="12">
    <location>
        <begin position="47"/>
        <end position="220"/>
    </location>
</feature>
<dbReference type="GO" id="GO:0045454">
    <property type="term" value="P:cell redox homeostasis"/>
    <property type="evidence" value="ECO:0007669"/>
    <property type="project" value="TreeGrafter"/>
</dbReference>
<dbReference type="InterPro" id="IPR000866">
    <property type="entry name" value="AhpC/TSA"/>
</dbReference>
<dbReference type="Gene3D" id="3.40.30.10">
    <property type="entry name" value="Glutaredoxin"/>
    <property type="match status" value="1"/>
</dbReference>
<dbReference type="EC" id="1.11.1.24" evidence="2"/>
<dbReference type="InterPro" id="IPR013766">
    <property type="entry name" value="Thioredoxin_domain"/>
</dbReference>
<evidence type="ECO:0000256" key="7">
    <source>
        <dbReference type="ARBA" id="ARBA00023284"/>
    </source>
</evidence>
<evidence type="ECO:0000256" key="5">
    <source>
        <dbReference type="ARBA" id="ARBA00023002"/>
    </source>
</evidence>
<dbReference type="InterPro" id="IPR036249">
    <property type="entry name" value="Thioredoxin-like_sf"/>
</dbReference>
<reference evidence="13 14" key="1">
    <citation type="submission" date="2019-01" db="EMBL/GenBank/DDBJ databases">
        <title>Ktedonosporobacter rubrisoli SCAWS-G2.</title>
        <authorList>
            <person name="Huang Y."/>
            <person name="Yan B."/>
        </authorList>
    </citation>
    <scope>NUCLEOTIDE SEQUENCE [LARGE SCALE GENOMIC DNA]</scope>
    <source>
        <strain evidence="13 14">SCAWS-G2</strain>
    </source>
</reference>
<dbReference type="OrthoDB" id="9809746at2"/>
<accession>A0A4P6K5T3</accession>
<keyword evidence="6" id="KW-1015">Disulfide bond</keyword>
<dbReference type="GO" id="GO:0005737">
    <property type="term" value="C:cytoplasm"/>
    <property type="evidence" value="ECO:0007669"/>
    <property type="project" value="TreeGrafter"/>
</dbReference>
<comment type="function">
    <text evidence="1">Thiol-specific peroxidase that catalyzes the reduction of hydrogen peroxide and organic hydroperoxides to water and alcohols, respectively. Plays a role in cell protection against oxidative stress by detoxifying peroxides and as sensor of hydrogen peroxide-mediated signaling events.</text>
</comment>
<evidence type="ECO:0000256" key="11">
    <source>
        <dbReference type="ARBA" id="ARBA00049091"/>
    </source>
</evidence>
<gene>
    <name evidence="13" type="ORF">EPA93_13455</name>
</gene>
<proteinExistence type="inferred from homology"/>
<organism evidence="13 14">
    <name type="scientific">Ktedonosporobacter rubrisoli</name>
    <dbReference type="NCBI Taxonomy" id="2509675"/>
    <lineage>
        <taxon>Bacteria</taxon>
        <taxon>Bacillati</taxon>
        <taxon>Chloroflexota</taxon>
        <taxon>Ktedonobacteria</taxon>
        <taxon>Ktedonobacterales</taxon>
        <taxon>Ktedonosporobacteraceae</taxon>
        <taxon>Ktedonosporobacter</taxon>
    </lineage>
</organism>
<evidence type="ECO:0000313" key="13">
    <source>
        <dbReference type="EMBL" id="QBD83465.1"/>
    </source>
</evidence>
<dbReference type="AlphaFoldDB" id="A0A4P6K5T3"/>
<sequence>MATDAPLSQKLAQVLAMGKQMVPAELLQQLLSPVEMLRANKAAERALQEGEKVPDFTLPDALGNSVTLTQLLGQGPVVITFYRGSWCPYCNIQLHAYQQVLPQLKELGASLVAISPQTPDQSLSLAEKQALTFAVLSDAGNRVARKFGLVFTIDEAVRAAYRQINADLSAFNGDGSWELPMAGTFLVDRDGTIRLAFVDPDYTRRLEPSIIIASLKKLRNAQSS</sequence>
<dbReference type="GO" id="GO:0008379">
    <property type="term" value="F:thioredoxin peroxidase activity"/>
    <property type="evidence" value="ECO:0007669"/>
    <property type="project" value="TreeGrafter"/>
</dbReference>
<evidence type="ECO:0000256" key="6">
    <source>
        <dbReference type="ARBA" id="ARBA00023157"/>
    </source>
</evidence>
<dbReference type="GO" id="GO:0034599">
    <property type="term" value="P:cellular response to oxidative stress"/>
    <property type="evidence" value="ECO:0007669"/>
    <property type="project" value="TreeGrafter"/>
</dbReference>
<dbReference type="PROSITE" id="PS51352">
    <property type="entry name" value="THIOREDOXIN_2"/>
    <property type="match status" value="1"/>
</dbReference>
<evidence type="ECO:0000256" key="1">
    <source>
        <dbReference type="ARBA" id="ARBA00003330"/>
    </source>
</evidence>
<name>A0A4P6K5T3_KTERU</name>
<dbReference type="PANTHER" id="PTHR42801">
    <property type="entry name" value="THIOREDOXIN-DEPENDENT PEROXIDE REDUCTASE"/>
    <property type="match status" value="1"/>
</dbReference>
<comment type="similarity">
    <text evidence="9">Belongs to the peroxiredoxin family. BCP/PrxQ subfamily.</text>
</comment>
<dbReference type="CDD" id="cd02970">
    <property type="entry name" value="PRX_like2"/>
    <property type="match status" value="1"/>
</dbReference>
<dbReference type="SUPFAM" id="SSF52833">
    <property type="entry name" value="Thioredoxin-like"/>
    <property type="match status" value="1"/>
</dbReference>
<keyword evidence="5" id="KW-0560">Oxidoreductase</keyword>
<evidence type="ECO:0000256" key="8">
    <source>
        <dbReference type="ARBA" id="ARBA00032824"/>
    </source>
</evidence>
<protein>
    <recommendedName>
        <fullName evidence="2">thioredoxin-dependent peroxiredoxin</fullName>
        <ecNumber evidence="2">1.11.1.24</ecNumber>
    </recommendedName>
    <alternativeName>
        <fullName evidence="10">Bacterioferritin comigratory protein</fullName>
    </alternativeName>
    <alternativeName>
        <fullName evidence="8">Thioredoxin peroxidase</fullName>
    </alternativeName>
</protein>
<keyword evidence="14" id="KW-1185">Reference proteome</keyword>
<dbReference type="Proteomes" id="UP000290365">
    <property type="component" value="Chromosome"/>
</dbReference>
<dbReference type="EMBL" id="CP035758">
    <property type="protein sequence ID" value="QBD83465.1"/>
    <property type="molecule type" value="Genomic_DNA"/>
</dbReference>
<keyword evidence="7" id="KW-0676">Redox-active center</keyword>
<evidence type="ECO:0000256" key="3">
    <source>
        <dbReference type="ARBA" id="ARBA00022559"/>
    </source>
</evidence>
<dbReference type="Pfam" id="PF00578">
    <property type="entry name" value="AhpC-TSA"/>
    <property type="match status" value="1"/>
</dbReference>
<dbReference type="InterPro" id="IPR050924">
    <property type="entry name" value="Peroxiredoxin_BCP/PrxQ"/>
</dbReference>
<evidence type="ECO:0000256" key="10">
    <source>
        <dbReference type="ARBA" id="ARBA00041373"/>
    </source>
</evidence>
<keyword evidence="3" id="KW-0575">Peroxidase</keyword>
<comment type="catalytic activity">
    <reaction evidence="11">
        <text>a hydroperoxide + [thioredoxin]-dithiol = an alcohol + [thioredoxin]-disulfide + H2O</text>
        <dbReference type="Rhea" id="RHEA:62620"/>
        <dbReference type="Rhea" id="RHEA-COMP:10698"/>
        <dbReference type="Rhea" id="RHEA-COMP:10700"/>
        <dbReference type="ChEBI" id="CHEBI:15377"/>
        <dbReference type="ChEBI" id="CHEBI:29950"/>
        <dbReference type="ChEBI" id="CHEBI:30879"/>
        <dbReference type="ChEBI" id="CHEBI:35924"/>
        <dbReference type="ChEBI" id="CHEBI:50058"/>
        <dbReference type="EC" id="1.11.1.24"/>
    </reaction>
</comment>
<dbReference type="PANTHER" id="PTHR42801:SF7">
    <property type="entry name" value="SLL1159 PROTEIN"/>
    <property type="match status" value="1"/>
</dbReference>